<dbReference type="GO" id="GO:0008616">
    <property type="term" value="P:tRNA queuosine(34) biosynthetic process"/>
    <property type="evidence" value="ECO:0007669"/>
    <property type="project" value="UniProtKB-UniRule"/>
</dbReference>
<dbReference type="HOGENOM" id="CLU_039110_1_0_7"/>
<dbReference type="Gene3D" id="3.40.1780.10">
    <property type="entry name" value="QueA-like"/>
    <property type="match status" value="2"/>
</dbReference>
<comment type="subcellular location">
    <subcellularLocation>
        <location evidence="5">Cytoplasm</location>
    </subcellularLocation>
</comment>
<organism evidence="6 7">
    <name type="scientific">Halobacteriovorax marinus (strain ATCC BAA-682 / DSM 15412 / SJ)</name>
    <name type="common">Bacteriovorax marinus</name>
    <dbReference type="NCBI Taxonomy" id="862908"/>
    <lineage>
        <taxon>Bacteria</taxon>
        <taxon>Pseudomonadati</taxon>
        <taxon>Bdellovibrionota</taxon>
        <taxon>Bacteriovoracia</taxon>
        <taxon>Bacteriovoracales</taxon>
        <taxon>Halobacteriovoraceae</taxon>
        <taxon>Halobacteriovorax</taxon>
    </lineage>
</organism>
<keyword evidence="3 5" id="KW-0949">S-adenosyl-L-methionine</keyword>
<dbReference type="KEGG" id="bmx:BMS_1568"/>
<evidence type="ECO:0000256" key="5">
    <source>
        <dbReference type="HAMAP-Rule" id="MF_00113"/>
    </source>
</evidence>
<dbReference type="Proteomes" id="UP000008963">
    <property type="component" value="Chromosome"/>
</dbReference>
<evidence type="ECO:0000256" key="2">
    <source>
        <dbReference type="ARBA" id="ARBA00022679"/>
    </source>
</evidence>
<evidence type="ECO:0000256" key="1">
    <source>
        <dbReference type="ARBA" id="ARBA00022490"/>
    </source>
</evidence>
<evidence type="ECO:0000313" key="6">
    <source>
        <dbReference type="EMBL" id="CBW26420.1"/>
    </source>
</evidence>
<dbReference type="STRING" id="862908.BMS_1568"/>
<keyword evidence="4 5" id="KW-0671">Queuosine biosynthesis</keyword>
<protein>
    <recommendedName>
        <fullName evidence="5">S-adenosylmethionine:tRNA ribosyltransferase-isomerase</fullName>
        <ecNumber evidence="5">2.4.99.17</ecNumber>
    </recommendedName>
    <alternativeName>
        <fullName evidence="5">Queuosine biosynthesis protein QueA</fullName>
    </alternativeName>
</protein>
<dbReference type="PATRIC" id="fig|862908.3.peg.1493"/>
<evidence type="ECO:0000256" key="4">
    <source>
        <dbReference type="ARBA" id="ARBA00022785"/>
    </source>
</evidence>
<dbReference type="UniPathway" id="UPA00392"/>
<dbReference type="OrthoDB" id="5288889at2"/>
<dbReference type="GO" id="GO:0051075">
    <property type="term" value="F:S-adenosylmethionine:tRNA ribosyltransferase-isomerase activity"/>
    <property type="evidence" value="ECO:0007669"/>
    <property type="project" value="UniProtKB-EC"/>
</dbReference>
<dbReference type="EMBL" id="FQ312005">
    <property type="protein sequence ID" value="CBW26420.1"/>
    <property type="molecule type" value="Genomic_DNA"/>
</dbReference>
<dbReference type="EC" id="2.4.99.17" evidence="5"/>
<dbReference type="eggNOG" id="COG0809">
    <property type="taxonomic scope" value="Bacteria"/>
</dbReference>
<keyword evidence="7" id="KW-1185">Reference proteome</keyword>
<dbReference type="AlphaFoldDB" id="E1X0T2"/>
<comment type="similarity">
    <text evidence="5">Belongs to the QueA family.</text>
</comment>
<name>E1X0T2_HALMS</name>
<dbReference type="InterPro" id="IPR042118">
    <property type="entry name" value="QueA_dom1"/>
</dbReference>
<dbReference type="RefSeq" id="WP_014244203.1">
    <property type="nucleotide sequence ID" value="NC_016620.1"/>
</dbReference>
<dbReference type="PANTHER" id="PTHR30307">
    <property type="entry name" value="S-ADENOSYLMETHIONINE:TRNA RIBOSYLTRANSFERASE-ISOMERASE"/>
    <property type="match status" value="1"/>
</dbReference>
<proteinExistence type="inferred from homology"/>
<evidence type="ECO:0000256" key="3">
    <source>
        <dbReference type="ARBA" id="ARBA00022691"/>
    </source>
</evidence>
<comment type="pathway">
    <text evidence="5">tRNA modification; tRNA-queuosine biosynthesis.</text>
</comment>
<gene>
    <name evidence="5 6" type="primary">queA</name>
    <name evidence="6" type="ordered locus">BMS_1568</name>
</gene>
<dbReference type="GO" id="GO:0005737">
    <property type="term" value="C:cytoplasm"/>
    <property type="evidence" value="ECO:0007669"/>
    <property type="project" value="UniProtKB-SubCell"/>
</dbReference>
<comment type="subunit">
    <text evidence="5">Monomer.</text>
</comment>
<dbReference type="InterPro" id="IPR036100">
    <property type="entry name" value="QueA_sf"/>
</dbReference>
<comment type="function">
    <text evidence="5">Transfers and isomerizes the ribose moiety from AdoMet to the 7-aminomethyl group of 7-deazaguanine (preQ1-tRNA) to give epoxyqueuosine (oQ-tRNA).</text>
</comment>
<dbReference type="Gene3D" id="2.40.10.240">
    <property type="entry name" value="QueA-like"/>
    <property type="match status" value="1"/>
</dbReference>
<dbReference type="NCBIfam" id="TIGR00113">
    <property type="entry name" value="queA"/>
    <property type="match status" value="1"/>
</dbReference>
<dbReference type="InterPro" id="IPR042119">
    <property type="entry name" value="QueA_dom2"/>
</dbReference>
<keyword evidence="1 5" id="KW-0963">Cytoplasm</keyword>
<comment type="catalytic activity">
    <reaction evidence="5">
        <text>7-aminomethyl-7-carbaguanosine(34) in tRNA + S-adenosyl-L-methionine = epoxyqueuosine(34) in tRNA + adenine + L-methionine + 2 H(+)</text>
        <dbReference type="Rhea" id="RHEA:32155"/>
        <dbReference type="Rhea" id="RHEA-COMP:10342"/>
        <dbReference type="Rhea" id="RHEA-COMP:18582"/>
        <dbReference type="ChEBI" id="CHEBI:15378"/>
        <dbReference type="ChEBI" id="CHEBI:16708"/>
        <dbReference type="ChEBI" id="CHEBI:57844"/>
        <dbReference type="ChEBI" id="CHEBI:59789"/>
        <dbReference type="ChEBI" id="CHEBI:82833"/>
        <dbReference type="ChEBI" id="CHEBI:194443"/>
        <dbReference type="EC" id="2.4.99.17"/>
    </reaction>
</comment>
<dbReference type="PANTHER" id="PTHR30307:SF0">
    <property type="entry name" value="S-ADENOSYLMETHIONINE:TRNA RIBOSYLTRANSFERASE-ISOMERASE"/>
    <property type="match status" value="1"/>
</dbReference>
<dbReference type="HAMAP" id="MF_00113">
    <property type="entry name" value="QueA"/>
    <property type="match status" value="1"/>
</dbReference>
<dbReference type="SUPFAM" id="SSF111337">
    <property type="entry name" value="QueA-like"/>
    <property type="match status" value="1"/>
</dbReference>
<sequence length="348" mass="39516">MSSADLTLSNYDFDLPKELVASRPIAGRHNSKLLVYKVKSGEIIHEHFYNLANYLPEDSLLVLNQSKVFPCRLIGKKPTGGKCEVFLLESYPNSNGEYKSLIKTSSKKSVGDEFFFEDELVAKIERIDEGNFYISFNRENLAEYLNEYAKIPIPPYIRNGESDELDKSDYQTVFAKNIGSVAAPTAGLHFTEDVFKSLQEKNIERAYVTLHVGLGTFAPVKTDNLQDHKMHSENYFIDTENKEKILSKKEIFAVGTTSLRVLESSHNGENFDIEANEIKETDIFLHPGVDVHSINGLITNFHLPKSTLLMLVSSLIGREKTLELYKEAIANEYRFFSYGDSMLILRDQ</sequence>
<evidence type="ECO:0000313" key="7">
    <source>
        <dbReference type="Proteomes" id="UP000008963"/>
    </source>
</evidence>
<dbReference type="Pfam" id="PF02547">
    <property type="entry name" value="Queuosine_synth"/>
    <property type="match status" value="1"/>
</dbReference>
<accession>E1X0T2</accession>
<dbReference type="InterPro" id="IPR003699">
    <property type="entry name" value="QueA"/>
</dbReference>
<reference evidence="7" key="1">
    <citation type="journal article" date="2013" name="ISME J.">
        <title>A small predatory core genome in the divergent marine Bacteriovorax marinus SJ and the terrestrial Bdellovibrio bacteriovorus.</title>
        <authorList>
            <person name="Crossman L.C."/>
            <person name="Chen H."/>
            <person name="Cerdeno-Tarraga A.M."/>
            <person name="Brooks K."/>
            <person name="Quail M.A."/>
            <person name="Pineiro S.A."/>
            <person name="Hobley L."/>
            <person name="Sockett R.E."/>
            <person name="Bentley S.D."/>
            <person name="Parkhill J."/>
            <person name="Williams H.N."/>
            <person name="Stine O.C."/>
        </authorList>
    </citation>
    <scope>NUCLEOTIDE SEQUENCE [LARGE SCALE GENOMIC DNA]</scope>
    <source>
        <strain evidence="7">ATCC BAA-682 / DSM 15412 / SJ</strain>
    </source>
</reference>
<dbReference type="NCBIfam" id="NF001140">
    <property type="entry name" value="PRK00147.1"/>
    <property type="match status" value="1"/>
</dbReference>
<keyword evidence="2 5" id="KW-0808">Transferase</keyword>